<keyword evidence="2" id="KW-0732">Signal</keyword>
<reference evidence="3 4" key="1">
    <citation type="journal article" date="2016" name="Sci. Rep.">
        <title>Peltaster fructicola genome reveals evolution from an invasive phytopathogen to an ectophytic parasite.</title>
        <authorList>
            <person name="Xu C."/>
            <person name="Chen H."/>
            <person name="Gleason M.L."/>
            <person name="Xu J.R."/>
            <person name="Liu H."/>
            <person name="Zhang R."/>
            <person name="Sun G."/>
        </authorList>
    </citation>
    <scope>NUCLEOTIDE SEQUENCE [LARGE SCALE GENOMIC DNA]</scope>
    <source>
        <strain evidence="3 4">LNHT1506</strain>
    </source>
</reference>
<dbReference type="OrthoDB" id="17089at2759"/>
<dbReference type="InterPro" id="IPR007849">
    <property type="entry name" value="ATP10"/>
</dbReference>
<dbReference type="PANTHER" id="PTHR28106:SF1">
    <property type="entry name" value="MITOCHONDRIAL ATPASE COMPLEX SUBUNIT ATP10"/>
    <property type="match status" value="1"/>
</dbReference>
<accession>A0A6H0Y6I7</accession>
<dbReference type="Proteomes" id="UP000503462">
    <property type="component" value="Chromosome 5"/>
</dbReference>
<evidence type="ECO:0000313" key="4">
    <source>
        <dbReference type="Proteomes" id="UP000503462"/>
    </source>
</evidence>
<evidence type="ECO:0000256" key="1">
    <source>
        <dbReference type="SAM" id="MobiDB-lite"/>
    </source>
</evidence>
<dbReference type="AlphaFoldDB" id="A0A6H0Y6I7"/>
<name>A0A6H0Y6I7_9PEZI</name>
<dbReference type="EMBL" id="CP051143">
    <property type="protein sequence ID" value="QIX02468.1"/>
    <property type="molecule type" value="Genomic_DNA"/>
</dbReference>
<dbReference type="GO" id="GO:0033615">
    <property type="term" value="P:mitochondrial proton-transporting ATP synthase complex assembly"/>
    <property type="evidence" value="ECO:0007669"/>
    <property type="project" value="TreeGrafter"/>
</dbReference>
<evidence type="ECO:0000256" key="2">
    <source>
        <dbReference type="SAM" id="SignalP"/>
    </source>
</evidence>
<proteinExistence type="predicted"/>
<organism evidence="3 4">
    <name type="scientific">Peltaster fructicola</name>
    <dbReference type="NCBI Taxonomy" id="286661"/>
    <lineage>
        <taxon>Eukaryota</taxon>
        <taxon>Fungi</taxon>
        <taxon>Dikarya</taxon>
        <taxon>Ascomycota</taxon>
        <taxon>Pezizomycotina</taxon>
        <taxon>Dothideomycetes</taxon>
        <taxon>Dothideomycetes incertae sedis</taxon>
        <taxon>Peltaster</taxon>
    </lineage>
</organism>
<feature type="chain" id="PRO_5026164927" description="Mitochondrial ATPase complex subunit ATP10" evidence="2">
    <location>
        <begin position="17"/>
        <end position="352"/>
    </location>
</feature>
<gene>
    <name evidence="3" type="ORF">AMS68_007985</name>
</gene>
<dbReference type="GO" id="GO:0005743">
    <property type="term" value="C:mitochondrial inner membrane"/>
    <property type="evidence" value="ECO:0007669"/>
    <property type="project" value="TreeGrafter"/>
</dbReference>
<dbReference type="Pfam" id="PF05176">
    <property type="entry name" value="ATP-synt_10"/>
    <property type="match status" value="1"/>
</dbReference>
<sequence length="352" mass="40174">MKAPSMPCLLALRALALHDTIPQCHRVLRRCYASVSKPPPPPAPVEPSPAFKRPPTTPGYQLRKPGNRDRDFVPTPLSRPIGMPNPPQPGENMGLDKRSLQQRRDDFVNYDKHLQRRATMTKQIAKPYFRDWSNLEFHEGKQFFANDRLFRAEHALFIPNFYGKTLRRDNAAINRSDGYGGLGRDTCEVMKGKVSVFSISSSLWAETQVNSFISKKSNPELHEIVKQHRDIAQFVEINREENNIKWWLVQFFAANLRRKKSLEEQSRYFMVRRGVNDIMKEAIGLLNDKVGYVYLVDAQCRLRWAGNATAEPKEILSLNKGIQRLISEAHTPDDQVPVVSLEDAVAGVVPKS</sequence>
<evidence type="ECO:0000313" key="3">
    <source>
        <dbReference type="EMBL" id="QIX02468.1"/>
    </source>
</evidence>
<dbReference type="PANTHER" id="PTHR28106">
    <property type="entry name" value="MITOCHONDRIAL ATPASE COMPLEX SUBUNIT ATP10"/>
    <property type="match status" value="1"/>
</dbReference>
<protein>
    <recommendedName>
        <fullName evidence="5">Mitochondrial ATPase complex subunit ATP10</fullName>
    </recommendedName>
</protein>
<feature type="signal peptide" evidence="2">
    <location>
        <begin position="1"/>
        <end position="16"/>
    </location>
</feature>
<feature type="compositionally biased region" description="Pro residues" evidence="1">
    <location>
        <begin position="37"/>
        <end position="47"/>
    </location>
</feature>
<keyword evidence="4" id="KW-1185">Reference proteome</keyword>
<evidence type="ECO:0008006" key="5">
    <source>
        <dbReference type="Google" id="ProtNLM"/>
    </source>
</evidence>
<feature type="region of interest" description="Disordered" evidence="1">
    <location>
        <begin position="34"/>
        <end position="92"/>
    </location>
</feature>